<gene>
    <name evidence="2" type="ORF">GOODEAATRI_026625</name>
</gene>
<sequence length="115" mass="12775">MREFRWSRTQKLHQPDPSSPSGFTSTLTLRISFSASSQDQELISIQNIRAIKEAGQFGLVGAPSNHPSSIHPSIHPSMFSSMIVIQAVIYNLTSAPPHTWFLLSLTIQPHVKPII</sequence>
<protein>
    <submittedName>
        <fullName evidence="2">Uncharacterized protein</fullName>
    </submittedName>
</protein>
<proteinExistence type="predicted"/>
<dbReference type="EMBL" id="JAHRIO010073296">
    <property type="protein sequence ID" value="MEQ2182857.1"/>
    <property type="molecule type" value="Genomic_DNA"/>
</dbReference>
<evidence type="ECO:0000313" key="2">
    <source>
        <dbReference type="EMBL" id="MEQ2182857.1"/>
    </source>
</evidence>
<organism evidence="2 3">
    <name type="scientific">Goodea atripinnis</name>
    <dbReference type="NCBI Taxonomy" id="208336"/>
    <lineage>
        <taxon>Eukaryota</taxon>
        <taxon>Metazoa</taxon>
        <taxon>Chordata</taxon>
        <taxon>Craniata</taxon>
        <taxon>Vertebrata</taxon>
        <taxon>Euteleostomi</taxon>
        <taxon>Actinopterygii</taxon>
        <taxon>Neopterygii</taxon>
        <taxon>Teleostei</taxon>
        <taxon>Neoteleostei</taxon>
        <taxon>Acanthomorphata</taxon>
        <taxon>Ovalentaria</taxon>
        <taxon>Atherinomorphae</taxon>
        <taxon>Cyprinodontiformes</taxon>
        <taxon>Goodeidae</taxon>
        <taxon>Goodea</taxon>
    </lineage>
</organism>
<feature type="region of interest" description="Disordered" evidence="1">
    <location>
        <begin position="1"/>
        <end position="23"/>
    </location>
</feature>
<name>A0ABV0PHL7_9TELE</name>
<reference evidence="2 3" key="1">
    <citation type="submission" date="2021-06" db="EMBL/GenBank/DDBJ databases">
        <authorList>
            <person name="Palmer J.M."/>
        </authorList>
    </citation>
    <scope>NUCLEOTIDE SEQUENCE [LARGE SCALE GENOMIC DNA]</scope>
    <source>
        <strain evidence="2 3">GA_2019</strain>
        <tissue evidence="2">Muscle</tissue>
    </source>
</reference>
<evidence type="ECO:0000313" key="3">
    <source>
        <dbReference type="Proteomes" id="UP001476798"/>
    </source>
</evidence>
<evidence type="ECO:0000256" key="1">
    <source>
        <dbReference type="SAM" id="MobiDB-lite"/>
    </source>
</evidence>
<keyword evidence="3" id="KW-1185">Reference proteome</keyword>
<dbReference type="Proteomes" id="UP001476798">
    <property type="component" value="Unassembled WGS sequence"/>
</dbReference>
<comment type="caution">
    <text evidence="2">The sequence shown here is derived from an EMBL/GenBank/DDBJ whole genome shotgun (WGS) entry which is preliminary data.</text>
</comment>
<accession>A0ABV0PHL7</accession>